<feature type="domain" description="PAS" evidence="2">
    <location>
        <begin position="165"/>
        <end position="236"/>
    </location>
</feature>
<dbReference type="EMBL" id="CP077062">
    <property type="protein sequence ID" value="QWZ07358.1"/>
    <property type="molecule type" value="Genomic_DNA"/>
</dbReference>
<gene>
    <name evidence="5" type="ORF">KRR39_18135</name>
</gene>
<dbReference type="AlphaFoldDB" id="A0A975XZF8"/>
<dbReference type="SMART" id="SM00091">
    <property type="entry name" value="PAS"/>
    <property type="match status" value="3"/>
</dbReference>
<dbReference type="NCBIfam" id="TIGR00229">
    <property type="entry name" value="sensory_box"/>
    <property type="match status" value="3"/>
</dbReference>
<evidence type="ECO:0000259" key="3">
    <source>
        <dbReference type="PROSITE" id="PS50113"/>
    </source>
</evidence>
<feature type="region of interest" description="Disordered" evidence="1">
    <location>
        <begin position="503"/>
        <end position="525"/>
    </location>
</feature>
<dbReference type="InterPro" id="IPR013767">
    <property type="entry name" value="PAS_fold"/>
</dbReference>
<dbReference type="Pfam" id="PF00989">
    <property type="entry name" value="PAS"/>
    <property type="match status" value="2"/>
</dbReference>
<evidence type="ECO:0000313" key="5">
    <source>
        <dbReference type="EMBL" id="QWZ07358.1"/>
    </source>
</evidence>
<proteinExistence type="predicted"/>
<dbReference type="Proteomes" id="UP000683575">
    <property type="component" value="Chromosome"/>
</dbReference>
<dbReference type="PANTHER" id="PTHR44757:SF2">
    <property type="entry name" value="BIOFILM ARCHITECTURE MAINTENANCE PROTEIN MBAA"/>
    <property type="match status" value="1"/>
</dbReference>
<feature type="domain" description="PAS" evidence="2">
    <location>
        <begin position="39"/>
        <end position="109"/>
    </location>
</feature>
<dbReference type="InterPro" id="IPR052155">
    <property type="entry name" value="Biofilm_reg_signaling"/>
</dbReference>
<accession>A0A975XZF8</accession>
<dbReference type="InterPro" id="IPR001610">
    <property type="entry name" value="PAC"/>
</dbReference>
<dbReference type="PANTHER" id="PTHR44757">
    <property type="entry name" value="DIGUANYLATE CYCLASE DGCP"/>
    <property type="match status" value="1"/>
</dbReference>
<dbReference type="CDD" id="cd01949">
    <property type="entry name" value="GGDEF"/>
    <property type="match status" value="1"/>
</dbReference>
<dbReference type="Pfam" id="PF08447">
    <property type="entry name" value="PAS_3"/>
    <property type="match status" value="1"/>
</dbReference>
<dbReference type="SMART" id="SM00267">
    <property type="entry name" value="GGDEF"/>
    <property type="match status" value="1"/>
</dbReference>
<dbReference type="InterPro" id="IPR000014">
    <property type="entry name" value="PAS"/>
</dbReference>
<dbReference type="NCBIfam" id="TIGR00254">
    <property type="entry name" value="GGDEF"/>
    <property type="match status" value="1"/>
</dbReference>
<name>A0A975XZF8_9ACTN</name>
<keyword evidence="6" id="KW-1185">Reference proteome</keyword>
<dbReference type="Pfam" id="PF00990">
    <property type="entry name" value="GGDEF"/>
    <property type="match status" value="1"/>
</dbReference>
<feature type="domain" description="PAC" evidence="3">
    <location>
        <begin position="364"/>
        <end position="416"/>
    </location>
</feature>
<dbReference type="GO" id="GO:0006355">
    <property type="term" value="P:regulation of DNA-templated transcription"/>
    <property type="evidence" value="ECO:0007669"/>
    <property type="project" value="InterPro"/>
</dbReference>
<protein>
    <submittedName>
        <fullName evidence="5">PAS domain S-box protein</fullName>
    </submittedName>
</protein>
<dbReference type="PROSITE" id="PS50112">
    <property type="entry name" value="PAS"/>
    <property type="match status" value="3"/>
</dbReference>
<dbReference type="PROSITE" id="PS50113">
    <property type="entry name" value="PAC"/>
    <property type="match status" value="1"/>
</dbReference>
<dbReference type="InterPro" id="IPR000700">
    <property type="entry name" value="PAS-assoc_C"/>
</dbReference>
<evidence type="ECO:0000256" key="1">
    <source>
        <dbReference type="SAM" id="MobiDB-lite"/>
    </source>
</evidence>
<dbReference type="SMART" id="SM00086">
    <property type="entry name" value="PAC"/>
    <property type="match status" value="2"/>
</dbReference>
<feature type="compositionally biased region" description="Basic residues" evidence="1">
    <location>
        <begin position="504"/>
        <end position="516"/>
    </location>
</feature>
<organism evidence="5 6">
    <name type="scientific">Nocardioides panacis</name>
    <dbReference type="NCBI Taxonomy" id="2849501"/>
    <lineage>
        <taxon>Bacteria</taxon>
        <taxon>Bacillati</taxon>
        <taxon>Actinomycetota</taxon>
        <taxon>Actinomycetes</taxon>
        <taxon>Propionibacteriales</taxon>
        <taxon>Nocardioidaceae</taxon>
        <taxon>Nocardioides</taxon>
    </lineage>
</organism>
<evidence type="ECO:0000313" key="6">
    <source>
        <dbReference type="Proteomes" id="UP000683575"/>
    </source>
</evidence>
<dbReference type="InterPro" id="IPR000160">
    <property type="entry name" value="GGDEF_dom"/>
</dbReference>
<sequence>MSVDADAAGERLLAENLAALLSAGSDTTDASPEASTPSAALRLIEALDALPDALMVLDAHGIVTWASSATSEVLGWSPDELVGRSIAVVALEENAEHQQQVLEEMRRTGTAVTFSAQRRRGDGEVIEVSVSMAPLRDSTTGVSLGSCASVRRTAPQVRLQTQLAQQDSISAALSRRSSDVALIAKPDTEITFISPSILDVMGYTPEELVGAKGLGLVHPDDLPGVEAFVGRVVSSPGAVERMTFRVTNAAGEWRWIEETLTNCFEVPGVQGLVANVRDVTNEVEARAALTASERRYRTIVETAQEGVLVLDRDSRVLFANRKAADLLGHARSKLFRRQLTELVDQTTTEEIRRRIGSRADRGHERFEVTYPHPDGGNRIFEVAASPISLDAEGATGSLTMISDVTDARRIETELQHRALHDALTGLPNRALFTDRLSMALSRQQQEPDHPSVAVLSLDVDGFKLINDVHGHEFGDAILVEVAHRLRSASGPADTVARIGGRRVLGGRRGSRGRRGPGPRGPPAQVLARTGRRVRNHPLRGRQCRHRRGSPTVAVLAAEVG</sequence>
<evidence type="ECO:0000259" key="2">
    <source>
        <dbReference type="PROSITE" id="PS50112"/>
    </source>
</evidence>
<dbReference type="PROSITE" id="PS50887">
    <property type="entry name" value="GGDEF"/>
    <property type="match status" value="1"/>
</dbReference>
<dbReference type="KEGG" id="nps:KRR39_18135"/>
<dbReference type="InterPro" id="IPR013655">
    <property type="entry name" value="PAS_fold_3"/>
</dbReference>
<dbReference type="CDD" id="cd00130">
    <property type="entry name" value="PAS"/>
    <property type="match status" value="3"/>
</dbReference>
<reference evidence="5" key="1">
    <citation type="submission" date="2021-06" db="EMBL/GenBank/DDBJ databases">
        <title>Complete genome sequence of Nocardioides sp. G188.</title>
        <authorList>
            <person name="Im W.-T."/>
        </authorList>
    </citation>
    <scope>NUCLEOTIDE SEQUENCE</scope>
    <source>
        <strain evidence="5">G188</strain>
    </source>
</reference>
<feature type="domain" description="PAS" evidence="2">
    <location>
        <begin position="292"/>
        <end position="362"/>
    </location>
</feature>
<feature type="domain" description="GGDEF" evidence="4">
    <location>
        <begin position="450"/>
        <end position="560"/>
    </location>
</feature>
<evidence type="ECO:0000259" key="4">
    <source>
        <dbReference type="PROSITE" id="PS50887"/>
    </source>
</evidence>